<dbReference type="RefSeq" id="WP_132012676.1">
    <property type="nucleotide sequence ID" value="NZ_SLUN01000002.1"/>
</dbReference>
<evidence type="ECO:0000313" key="4">
    <source>
        <dbReference type="EMBL" id="TCL76504.1"/>
    </source>
</evidence>
<feature type="domain" description="PcRGLX/YetA-like N-terminal RIFT barrel" evidence="1">
    <location>
        <begin position="9"/>
        <end position="87"/>
    </location>
</feature>
<dbReference type="PANTHER" id="PTHR40081:SF1">
    <property type="entry name" value="TAT PATHWAY SIGNAL SEQUENCE DOMAIN PROTEIN"/>
    <property type="match status" value="1"/>
</dbReference>
<feature type="domain" description="PcRGLX/YetA-like C-terminal alpha/alpha toroid" evidence="3">
    <location>
        <begin position="449"/>
        <end position="855"/>
    </location>
</feature>
<dbReference type="InterPro" id="IPR048329">
    <property type="entry name" value="PcRGLX_1st"/>
</dbReference>
<reference evidence="4 5" key="1">
    <citation type="submission" date="2019-03" db="EMBL/GenBank/DDBJ databases">
        <title>Genomic Encyclopedia of Type Strains, Phase IV (KMG-IV): sequencing the most valuable type-strain genomes for metagenomic binning, comparative biology and taxonomic classification.</title>
        <authorList>
            <person name="Goeker M."/>
        </authorList>
    </citation>
    <scope>NUCLEOTIDE SEQUENCE [LARGE SCALE GENOMIC DNA]</scope>
    <source>
        <strain evidence="4 5">LX-B</strain>
    </source>
</reference>
<accession>A0A4R1SB75</accession>
<evidence type="ECO:0000313" key="5">
    <source>
        <dbReference type="Proteomes" id="UP000295008"/>
    </source>
</evidence>
<dbReference type="InterPro" id="IPR048331">
    <property type="entry name" value="PcRGLX/YetA_3rd"/>
</dbReference>
<comment type="caution">
    <text evidence="4">The sequence shown here is derived from an EMBL/GenBank/DDBJ whole genome shotgun (WGS) entry which is preliminary data.</text>
</comment>
<dbReference type="Pfam" id="PF19501">
    <property type="entry name" value="PcRGLX_1st"/>
    <property type="match status" value="1"/>
</dbReference>
<organism evidence="4 5">
    <name type="scientific">Hydrogenispora ethanolica</name>
    <dbReference type="NCBI Taxonomy" id="1082276"/>
    <lineage>
        <taxon>Bacteria</taxon>
        <taxon>Bacillati</taxon>
        <taxon>Bacillota</taxon>
        <taxon>Hydrogenispora</taxon>
    </lineage>
</organism>
<sequence length="858" mass="96528">MPKHDRPILLKWLNEKPALPVGVTWGVPWEQGVLGRDEPLALTSATGRKIPVQSWPAAYWPDGSVKWTTHAACLAGAALTGTYQLQKGEPTLPERPLSVREADDRIEIDTGRLICSLNKTGPLIFRAIAMAGKQICSGGKLIGLLETVRREDGVILRREEPFEGHIAQIRIEQDGPVRAVLRVEGSHRCVADGRQWLPFILRCYFYAGLDSIRLVHTFIYDGDARRDYPKGLGLQFNVPLGGELYNRQIRLAGDSGLFCEAAQFISRCYAGYAESYPQQVAGRAVAPAAERNEGPADLVQDMAVWDSFKIVQDSADHYVIRKRTKPECCWIDAAHGRRSQGLAFLGGPRGGLAAALRNFWQKYPSSLEIQRLSGPEACLRLWLWTPDAAAMDLRHYDTGTHPVSSYEGAAELRSTPDGIANTSEISLFGFDAMPAHPELLERAAVAQAPALLVCRPEYYHAVKAFGVWSLPERAHPAKARLEEKLAALLDFYQQEIEQRRWYGFWNFGDLMHTYDPVRHAWRYDVGGYAWQNTELVPNLWLWYSFLRTGDAALFRLAEAMTRHTSEVDLYHRGEYAGLGSRHNVLHWGCGCKEARIGMAGLHRCYYYLTGDERLGEIMDEVKDADAATVRLDPMRAYFPKDRFPTHVRSGPDWAAFCANWLTRWERHEDAFYRDKLLRGMASLKKMPFRLCSGPTFGYDPATGILHYLGDENYSYHMVICFGAAEIWMELADLLQDDEWRAMLAEFGEFYALSPAEKARRSGGGITGQDWSWPMFAGSLMAYAARYKNDPELAARAWRVLLAEESGFGTDESLRVEAVATPGVIAKLNEIPGITTNCASMWSLRIMESLELIGDWIEP</sequence>
<dbReference type="Pfam" id="PF21346">
    <property type="entry name" value="PcRGLX_3rd"/>
    <property type="match status" value="1"/>
</dbReference>
<gene>
    <name evidence="4" type="ORF">EDC14_1002263</name>
</gene>
<evidence type="ECO:0000259" key="2">
    <source>
        <dbReference type="Pfam" id="PF21345"/>
    </source>
</evidence>
<keyword evidence="5" id="KW-1185">Reference proteome</keyword>
<dbReference type="AlphaFoldDB" id="A0A4R1SB75"/>
<dbReference type="EMBL" id="SLUN01000002">
    <property type="protein sequence ID" value="TCL76504.1"/>
    <property type="molecule type" value="Genomic_DNA"/>
</dbReference>
<proteinExistence type="predicted"/>
<dbReference type="Pfam" id="PF21345">
    <property type="entry name" value="PcRGLX_2nd"/>
    <property type="match status" value="1"/>
</dbReference>
<name>A0A4R1SB75_HYDET</name>
<dbReference type="OrthoDB" id="262615at2"/>
<protein>
    <recommendedName>
        <fullName evidence="6">Tat pathway signal sequence domain protein</fullName>
    </recommendedName>
</protein>
<dbReference type="InterPro" id="IPR048330">
    <property type="entry name" value="PcRGLX/YetA_2nd"/>
</dbReference>
<evidence type="ECO:0000259" key="1">
    <source>
        <dbReference type="Pfam" id="PF19501"/>
    </source>
</evidence>
<evidence type="ECO:0008006" key="6">
    <source>
        <dbReference type="Google" id="ProtNLM"/>
    </source>
</evidence>
<evidence type="ECO:0000259" key="3">
    <source>
        <dbReference type="Pfam" id="PF21346"/>
    </source>
</evidence>
<dbReference type="PANTHER" id="PTHR40081">
    <property type="entry name" value="CONCANAVALIN A-LIKE LECTIN/GLUCANASE"/>
    <property type="match status" value="1"/>
</dbReference>
<feature type="domain" description="PcRGLX/YetA-like central beta-sandwich" evidence="2">
    <location>
        <begin position="98"/>
        <end position="441"/>
    </location>
</feature>
<dbReference type="Proteomes" id="UP000295008">
    <property type="component" value="Unassembled WGS sequence"/>
</dbReference>
<dbReference type="InterPro" id="IPR045793">
    <property type="entry name" value="PcRGLX/YetA-like"/>
</dbReference>